<reference evidence="4 5" key="1">
    <citation type="submission" date="2021-08" db="EMBL/GenBank/DDBJ databases">
        <title>Draft Genome Sequence of Phanerochaete sordida strain YK-624.</title>
        <authorList>
            <person name="Mori T."/>
            <person name="Dohra H."/>
            <person name="Suzuki T."/>
            <person name="Kawagishi H."/>
            <person name="Hirai H."/>
        </authorList>
    </citation>
    <scope>NUCLEOTIDE SEQUENCE [LARGE SCALE GENOMIC DNA]</scope>
    <source>
        <strain evidence="4 5">YK-624</strain>
    </source>
</reference>
<comment type="caution">
    <text evidence="4">The sequence shown here is derived from an EMBL/GenBank/DDBJ whole genome shotgun (WGS) entry which is preliminary data.</text>
</comment>
<keyword evidence="2" id="KW-0677">Repeat</keyword>
<name>A0A9P3LCZ7_9APHY</name>
<evidence type="ECO:0000313" key="4">
    <source>
        <dbReference type="EMBL" id="GJE89803.1"/>
    </source>
</evidence>
<dbReference type="InterPro" id="IPR032675">
    <property type="entry name" value="LRR_dom_sf"/>
</dbReference>
<accession>A0A9P3LCZ7</accession>
<evidence type="ECO:0000256" key="1">
    <source>
        <dbReference type="ARBA" id="ARBA00022614"/>
    </source>
</evidence>
<dbReference type="InterPro" id="IPR050216">
    <property type="entry name" value="LRR_domain-containing"/>
</dbReference>
<proteinExistence type="predicted"/>
<dbReference type="InterPro" id="IPR001611">
    <property type="entry name" value="Leu-rich_rpt"/>
</dbReference>
<dbReference type="SMART" id="SM00364">
    <property type="entry name" value="LRR_BAC"/>
    <property type="match status" value="4"/>
</dbReference>
<feature type="region of interest" description="Disordered" evidence="3">
    <location>
        <begin position="181"/>
        <end position="212"/>
    </location>
</feature>
<sequence length="892" mass="94953">MSRIPPPSTSRPGARSPAKAPSTASSRLGASTTSRVRPPPSPTPGSRTLRPQNSLQALRPVTPSRSPLKKTRPLPEEPPASPKSPQLSIREQIALRRAEAKKAQAKTAPQNGFGDFEGLEEASPVRDASPDENAVDLGRWSVKETIERARSTGAMNLASRGLPCLPSALFEIHLGVKPEPLKLVPEEPPITTGTADDLSASRRRNGGQNSPSWYEAQDLEVLKAWSNEIVEIQPEISMFGSLKNIDLHNNKLTALPDSFADLMALTSLDLSHNALTSLPANIFALPALTTLNLSHNSLASLPFFAPFSVTVNPLGRTKDSRGDWFCETITRATTVLPRLSALNVSHNRLSAASIAHEPEHLPACLTKLDLSSNPLGRSTSLIRALSKLGKLSELKCEHADIGDDSFPTGLFPADHTPFPALSVLDLGETYVTRPVIEASFLPTIIKQTIEYDVTPEAPTPGTLRIIVGKRVVKEAWEIEAERRTRSRGRHAQKASDASDGWSGPLGGTSFTKKDTAKENWEIEAEQGLLTEGAKRRARAAAAAAPSSSTDAASSSPSKASTSASKTAEKEAWEIEAEQGLLTEGGRRRARAAAAAAAAGSQSRGSTPDASPSPEPQSPAASPAPSASSALSSPQYYTAATQTLTLPPSAALRKQEHWRSFSLAVKPPPAGASPELALGVPTSTLPLSTIAAQPFASTLRTLVLTSRKMDASFVLPDGAGPWLPALEELVLEGCGLGASVPVVRAGAGGGDARTSEALLPLLARLFPGVRTLDLSYNALPAPALSRDALAGLVLAADGRAGVRQLRLRGNRLAALDGLQELAGMFRGNRDVAEWRLEELDLRDNEIGRLPPEVGLLPLEVFLVDGNTFRVPPRRVWEREGTKGLLSWLRGRIE</sequence>
<dbReference type="OrthoDB" id="1517790at2759"/>
<feature type="compositionally biased region" description="Low complexity" evidence="3">
    <location>
        <begin position="617"/>
        <end position="633"/>
    </location>
</feature>
<dbReference type="Gene3D" id="3.80.10.10">
    <property type="entry name" value="Ribonuclease Inhibitor"/>
    <property type="match status" value="3"/>
</dbReference>
<dbReference type="PROSITE" id="PS51450">
    <property type="entry name" value="LRR"/>
    <property type="match status" value="3"/>
</dbReference>
<dbReference type="AlphaFoldDB" id="A0A9P3LCZ7"/>
<dbReference type="SUPFAM" id="SSF52047">
    <property type="entry name" value="RNI-like"/>
    <property type="match status" value="2"/>
</dbReference>
<evidence type="ECO:0008006" key="6">
    <source>
        <dbReference type="Google" id="ProtNLM"/>
    </source>
</evidence>
<dbReference type="Pfam" id="PF13855">
    <property type="entry name" value="LRR_8"/>
    <property type="match status" value="1"/>
</dbReference>
<gene>
    <name evidence="4" type="ORF">PsYK624_059110</name>
</gene>
<dbReference type="PRINTS" id="PR00019">
    <property type="entry name" value="LEURICHRPT"/>
</dbReference>
<feature type="region of interest" description="Disordered" evidence="3">
    <location>
        <begin position="1"/>
        <end position="132"/>
    </location>
</feature>
<feature type="region of interest" description="Disordered" evidence="3">
    <location>
        <begin position="532"/>
        <end position="633"/>
    </location>
</feature>
<organism evidence="4 5">
    <name type="scientific">Phanerochaete sordida</name>
    <dbReference type="NCBI Taxonomy" id="48140"/>
    <lineage>
        <taxon>Eukaryota</taxon>
        <taxon>Fungi</taxon>
        <taxon>Dikarya</taxon>
        <taxon>Basidiomycota</taxon>
        <taxon>Agaricomycotina</taxon>
        <taxon>Agaricomycetes</taxon>
        <taxon>Polyporales</taxon>
        <taxon>Phanerochaetaceae</taxon>
        <taxon>Phanerochaete</taxon>
    </lineage>
</organism>
<dbReference type="Proteomes" id="UP000703269">
    <property type="component" value="Unassembled WGS sequence"/>
</dbReference>
<dbReference type="InterPro" id="IPR003591">
    <property type="entry name" value="Leu-rich_rpt_typical-subtyp"/>
</dbReference>
<evidence type="ECO:0000313" key="5">
    <source>
        <dbReference type="Proteomes" id="UP000703269"/>
    </source>
</evidence>
<evidence type="ECO:0000256" key="2">
    <source>
        <dbReference type="ARBA" id="ARBA00022737"/>
    </source>
</evidence>
<dbReference type="EMBL" id="BPQB01000014">
    <property type="protein sequence ID" value="GJE89803.1"/>
    <property type="molecule type" value="Genomic_DNA"/>
</dbReference>
<dbReference type="PANTHER" id="PTHR48051:SF54">
    <property type="entry name" value="LEUCINE-RICH REPEAT-CONTAINING PROTEIN"/>
    <property type="match status" value="1"/>
</dbReference>
<dbReference type="PANTHER" id="PTHR48051">
    <property type="match status" value="1"/>
</dbReference>
<protein>
    <recommendedName>
        <fullName evidence="6">L domain-like protein</fullName>
    </recommendedName>
</protein>
<keyword evidence="1" id="KW-0433">Leucine-rich repeat</keyword>
<feature type="compositionally biased region" description="Low complexity" evidence="3">
    <location>
        <begin position="539"/>
        <end position="565"/>
    </location>
</feature>
<dbReference type="GO" id="GO:0005737">
    <property type="term" value="C:cytoplasm"/>
    <property type="evidence" value="ECO:0007669"/>
    <property type="project" value="TreeGrafter"/>
</dbReference>
<evidence type="ECO:0000256" key="3">
    <source>
        <dbReference type="SAM" id="MobiDB-lite"/>
    </source>
</evidence>
<feature type="compositionally biased region" description="Basic and acidic residues" evidence="3">
    <location>
        <begin position="93"/>
        <end position="102"/>
    </location>
</feature>
<dbReference type="SMART" id="SM00369">
    <property type="entry name" value="LRR_TYP"/>
    <property type="match status" value="6"/>
</dbReference>
<keyword evidence="5" id="KW-1185">Reference proteome</keyword>
<feature type="region of interest" description="Disordered" evidence="3">
    <location>
        <begin position="481"/>
        <end position="518"/>
    </location>
</feature>